<comment type="caution">
    <text evidence="2">The sequence shown here is derived from an EMBL/GenBank/DDBJ whole genome shotgun (WGS) entry which is preliminary data.</text>
</comment>
<organism evidence="2 3">
    <name type="scientific">Archangium lansingense</name>
    <dbReference type="NCBI Taxonomy" id="2995310"/>
    <lineage>
        <taxon>Bacteria</taxon>
        <taxon>Pseudomonadati</taxon>
        <taxon>Myxococcota</taxon>
        <taxon>Myxococcia</taxon>
        <taxon>Myxococcales</taxon>
        <taxon>Cystobacterineae</taxon>
        <taxon>Archangiaceae</taxon>
        <taxon>Archangium</taxon>
    </lineage>
</organism>
<sequence>MAETQKITTFLWFNQEAEEAANFYVSLFKDSKILTVSRYGEGGPGPKGSAMVVEFQLAGQTYQALNGGPHFKFTEAISLMVDCESQEEVDMLWSKLTANGGQESQCGWLKDRYGLSWQIVPKRFKQMMKDGNPKQAQRVMQAMMTMKKFDISRLEQAYAQA</sequence>
<dbReference type="RefSeq" id="WP_267539734.1">
    <property type="nucleotide sequence ID" value="NZ_JAPNKA010000001.1"/>
</dbReference>
<dbReference type="PANTHER" id="PTHR33990">
    <property type="entry name" value="PROTEIN YJDN-RELATED"/>
    <property type="match status" value="1"/>
</dbReference>
<keyword evidence="3" id="KW-1185">Reference proteome</keyword>
<protein>
    <submittedName>
        <fullName evidence="2">VOC family protein</fullName>
    </submittedName>
</protein>
<feature type="domain" description="PhnB-like" evidence="1">
    <location>
        <begin position="5"/>
        <end position="120"/>
    </location>
</feature>
<evidence type="ECO:0000313" key="2">
    <source>
        <dbReference type="EMBL" id="MCY1081124.1"/>
    </source>
</evidence>
<dbReference type="PIRSF" id="PIRSF021700">
    <property type="entry name" value="3_dmu_93_MTrfase"/>
    <property type="match status" value="1"/>
</dbReference>
<dbReference type="Pfam" id="PF06983">
    <property type="entry name" value="3-dmu-9_3-mt"/>
    <property type="match status" value="1"/>
</dbReference>
<evidence type="ECO:0000313" key="3">
    <source>
        <dbReference type="Proteomes" id="UP001207654"/>
    </source>
</evidence>
<dbReference type="Gene3D" id="3.10.180.10">
    <property type="entry name" value="2,3-Dihydroxybiphenyl 1,2-Dioxygenase, domain 1"/>
    <property type="match status" value="1"/>
</dbReference>
<dbReference type="InterPro" id="IPR029068">
    <property type="entry name" value="Glyas_Bleomycin-R_OHBP_Dase"/>
</dbReference>
<gene>
    <name evidence="2" type="ORF">OV287_42410</name>
</gene>
<dbReference type="InterPro" id="IPR028973">
    <property type="entry name" value="PhnB-like"/>
</dbReference>
<proteinExistence type="predicted"/>
<dbReference type="EMBL" id="JAPNKA010000001">
    <property type="protein sequence ID" value="MCY1081124.1"/>
    <property type="molecule type" value="Genomic_DNA"/>
</dbReference>
<dbReference type="CDD" id="cd06588">
    <property type="entry name" value="PhnB_like"/>
    <property type="match status" value="1"/>
</dbReference>
<name>A0ABT4AIV7_9BACT</name>
<accession>A0ABT4AIV7</accession>
<reference evidence="2 3" key="1">
    <citation type="submission" date="2022-11" db="EMBL/GenBank/DDBJ databases">
        <title>Minimal conservation of predation-associated metabolite biosynthetic gene clusters underscores biosynthetic potential of Myxococcota including descriptions for ten novel species: Archangium lansinium sp. nov., Myxococcus landrumus sp. nov., Nannocystis bai.</title>
        <authorList>
            <person name="Ahearne A."/>
            <person name="Stevens C."/>
            <person name="Phillips K."/>
        </authorList>
    </citation>
    <scope>NUCLEOTIDE SEQUENCE [LARGE SCALE GENOMIC DNA]</scope>
    <source>
        <strain evidence="2 3">MIWBW</strain>
    </source>
</reference>
<dbReference type="InterPro" id="IPR009725">
    <property type="entry name" value="3_dmu_93_MTrfase"/>
</dbReference>
<dbReference type="Proteomes" id="UP001207654">
    <property type="component" value="Unassembled WGS sequence"/>
</dbReference>
<dbReference type="PANTHER" id="PTHR33990:SF2">
    <property type="entry name" value="PHNB-LIKE DOMAIN-CONTAINING PROTEIN"/>
    <property type="match status" value="1"/>
</dbReference>
<dbReference type="SUPFAM" id="SSF54593">
    <property type="entry name" value="Glyoxalase/Bleomycin resistance protein/Dihydroxybiphenyl dioxygenase"/>
    <property type="match status" value="1"/>
</dbReference>
<evidence type="ECO:0000259" key="1">
    <source>
        <dbReference type="Pfam" id="PF06983"/>
    </source>
</evidence>